<evidence type="ECO:0000256" key="5">
    <source>
        <dbReference type="ARBA" id="ARBA00022989"/>
    </source>
</evidence>
<dbReference type="EMBL" id="DXAN01000022">
    <property type="protein sequence ID" value="HJA08806.1"/>
    <property type="molecule type" value="Genomic_DNA"/>
</dbReference>
<dbReference type="AlphaFoldDB" id="A0A9D2KLJ7"/>
<evidence type="ECO:0000313" key="11">
    <source>
        <dbReference type="Proteomes" id="UP000824225"/>
    </source>
</evidence>
<evidence type="ECO:0000256" key="6">
    <source>
        <dbReference type="ARBA" id="ARBA00023136"/>
    </source>
</evidence>
<evidence type="ECO:0000256" key="4">
    <source>
        <dbReference type="ARBA" id="ARBA00022748"/>
    </source>
</evidence>
<sequence>MSFQTASAAELPYEFRVEWMRLTDQEGKALTPPVDAATVAVLWLLPKEGYHTYAHDPGDGAMPTRIEAPGADVRYLPGVPQADVFEPDMTVRVYDGPTPVFLVFAQDPTPANVEASVSMLACSSQNCFPVTTTVPLGVPPESAPASSTERPVWLNDLFRARSDEAGAMTTPTEKASSVAFSSGAAKENLNAGQPFAPIATMSDGESLISVGTDDSWNFDPRPLQASLEVQGLGKALLFGLLAGLILNVMPCVLPVLTLKISTLLAAEGEEKERKRAFREHNILFSAGILTWFAALALLFGLAGMAWGQLFQNSAVVFVMLLLVFALGLSMFDVFHLPVLDLRVGGSHANPRLNAYSTGLLATLLATPCSGPLLGGVLGWSLMQSLPVLMTVFLATGLGMALPYLLMAWKPSLANALPRPGNWMLTFERVLGFFLMGTALYLLSILPASMQVPALAVLLVAAAAAWVWGRWGSLRGTLLRRLLIGAGGLAAVGFSMYLSFAPAAPGVTWQPFRPDTFRSMLGKKPLLVEFTADWCPTCKVLERTTLTADNLKSLVERYDVTLVRVDLTRNDAQAQALLRALDSASIPLLAVFPEGDAWGKPVVLRDIYTAGQMEEAVRQALRP</sequence>
<dbReference type="Gene3D" id="3.40.30.10">
    <property type="entry name" value="Glutaredoxin"/>
    <property type="match status" value="1"/>
</dbReference>
<dbReference type="Pfam" id="PF13899">
    <property type="entry name" value="Thioredoxin_7"/>
    <property type="match status" value="1"/>
</dbReference>
<feature type="transmembrane region" description="Helical" evidence="8">
    <location>
        <begin position="451"/>
        <end position="468"/>
    </location>
</feature>
<keyword evidence="5 8" id="KW-1133">Transmembrane helix</keyword>
<dbReference type="InterPro" id="IPR013766">
    <property type="entry name" value="Thioredoxin_domain"/>
</dbReference>
<keyword evidence="2" id="KW-1003">Cell membrane</keyword>
<comment type="subcellular location">
    <subcellularLocation>
        <location evidence="1">Cell membrane</location>
        <topology evidence="1">Multi-pass membrane protein</topology>
    </subcellularLocation>
</comment>
<dbReference type="SUPFAM" id="SSF52833">
    <property type="entry name" value="Thioredoxin-like"/>
    <property type="match status" value="1"/>
</dbReference>
<dbReference type="GO" id="GO:0015035">
    <property type="term" value="F:protein-disulfide reductase activity"/>
    <property type="evidence" value="ECO:0007669"/>
    <property type="project" value="TreeGrafter"/>
</dbReference>
<dbReference type="Proteomes" id="UP000824225">
    <property type="component" value="Unassembled WGS sequence"/>
</dbReference>
<evidence type="ECO:0000256" key="1">
    <source>
        <dbReference type="ARBA" id="ARBA00004651"/>
    </source>
</evidence>
<keyword evidence="6 8" id="KW-0472">Membrane</keyword>
<proteinExistence type="predicted"/>
<feature type="transmembrane region" description="Helical" evidence="8">
    <location>
        <begin position="314"/>
        <end position="338"/>
    </location>
</feature>
<dbReference type="PROSITE" id="PS51352">
    <property type="entry name" value="THIOREDOXIN_2"/>
    <property type="match status" value="1"/>
</dbReference>
<evidence type="ECO:0000256" key="3">
    <source>
        <dbReference type="ARBA" id="ARBA00022692"/>
    </source>
</evidence>
<feature type="transmembrane region" description="Helical" evidence="8">
    <location>
        <begin position="359"/>
        <end position="381"/>
    </location>
</feature>
<dbReference type="InterPro" id="IPR003834">
    <property type="entry name" value="Cyt_c_assmbl_TM_dom"/>
</dbReference>
<evidence type="ECO:0000256" key="2">
    <source>
        <dbReference type="ARBA" id="ARBA00022475"/>
    </source>
</evidence>
<feature type="transmembrane region" description="Helical" evidence="8">
    <location>
        <begin position="282"/>
        <end position="302"/>
    </location>
</feature>
<dbReference type="GO" id="GO:0005886">
    <property type="term" value="C:plasma membrane"/>
    <property type="evidence" value="ECO:0007669"/>
    <property type="project" value="UniProtKB-SubCell"/>
</dbReference>
<feature type="domain" description="Thioredoxin" evidence="9">
    <location>
        <begin position="484"/>
        <end position="622"/>
    </location>
</feature>
<evidence type="ECO:0000256" key="8">
    <source>
        <dbReference type="SAM" id="Phobius"/>
    </source>
</evidence>
<accession>A0A9D2KLJ7</accession>
<evidence type="ECO:0000259" key="9">
    <source>
        <dbReference type="PROSITE" id="PS51352"/>
    </source>
</evidence>
<dbReference type="PANTHER" id="PTHR32234">
    <property type="entry name" value="THIOL:DISULFIDE INTERCHANGE PROTEIN DSBD"/>
    <property type="match status" value="1"/>
</dbReference>
<keyword evidence="4" id="KW-0201">Cytochrome c-type biogenesis</keyword>
<feature type="transmembrane region" description="Helical" evidence="8">
    <location>
        <begin position="480"/>
        <end position="499"/>
    </location>
</feature>
<feature type="transmembrane region" description="Helical" evidence="8">
    <location>
        <begin position="429"/>
        <end position="445"/>
    </location>
</feature>
<dbReference type="Pfam" id="PF02683">
    <property type="entry name" value="DsbD_TM"/>
    <property type="match status" value="1"/>
</dbReference>
<evidence type="ECO:0000313" key="10">
    <source>
        <dbReference type="EMBL" id="HJA08806.1"/>
    </source>
</evidence>
<name>A0A9D2KLJ7_9BACT</name>
<reference evidence="10" key="1">
    <citation type="journal article" date="2021" name="PeerJ">
        <title>Extensive microbial diversity within the chicken gut microbiome revealed by metagenomics and culture.</title>
        <authorList>
            <person name="Gilroy R."/>
            <person name="Ravi A."/>
            <person name="Getino M."/>
            <person name="Pursley I."/>
            <person name="Horton D.L."/>
            <person name="Alikhan N.F."/>
            <person name="Baker D."/>
            <person name="Gharbi K."/>
            <person name="Hall N."/>
            <person name="Watson M."/>
            <person name="Adriaenssens E.M."/>
            <person name="Foster-Nyarko E."/>
            <person name="Jarju S."/>
            <person name="Secka A."/>
            <person name="Antonio M."/>
            <person name="Oren A."/>
            <person name="Chaudhuri R.R."/>
            <person name="La Ragione R."/>
            <person name="Hildebrand F."/>
            <person name="Pallen M.J."/>
        </authorList>
    </citation>
    <scope>NUCLEOTIDE SEQUENCE</scope>
    <source>
        <strain evidence="10">CHK186-16707</strain>
    </source>
</reference>
<reference evidence="10" key="2">
    <citation type="submission" date="2021-04" db="EMBL/GenBank/DDBJ databases">
        <authorList>
            <person name="Gilroy R."/>
        </authorList>
    </citation>
    <scope>NUCLEOTIDE SEQUENCE</scope>
    <source>
        <strain evidence="10">CHK186-16707</strain>
    </source>
</reference>
<dbReference type="Pfam" id="PF11412">
    <property type="entry name" value="DsbD_N"/>
    <property type="match status" value="1"/>
</dbReference>
<keyword evidence="7" id="KW-0676">Redox-active center</keyword>
<dbReference type="InterPro" id="IPR036249">
    <property type="entry name" value="Thioredoxin-like_sf"/>
</dbReference>
<dbReference type="InterPro" id="IPR017937">
    <property type="entry name" value="Thioredoxin_CS"/>
</dbReference>
<feature type="transmembrane region" description="Helical" evidence="8">
    <location>
        <begin position="387"/>
        <end position="408"/>
    </location>
</feature>
<dbReference type="GO" id="GO:0017004">
    <property type="term" value="P:cytochrome complex assembly"/>
    <property type="evidence" value="ECO:0007669"/>
    <property type="project" value="UniProtKB-KW"/>
</dbReference>
<gene>
    <name evidence="10" type="ORF">H9962_06425</name>
</gene>
<dbReference type="InterPro" id="IPR028250">
    <property type="entry name" value="DsbDN"/>
</dbReference>
<feature type="transmembrane region" description="Helical" evidence="8">
    <location>
        <begin position="236"/>
        <end position="261"/>
    </location>
</feature>
<dbReference type="GO" id="GO:0045454">
    <property type="term" value="P:cell redox homeostasis"/>
    <property type="evidence" value="ECO:0007669"/>
    <property type="project" value="TreeGrafter"/>
</dbReference>
<comment type="caution">
    <text evidence="10">The sequence shown here is derived from an EMBL/GenBank/DDBJ whole genome shotgun (WGS) entry which is preliminary data.</text>
</comment>
<protein>
    <submittedName>
        <fullName evidence="10">Thioredoxin family protein</fullName>
    </submittedName>
</protein>
<evidence type="ECO:0000256" key="7">
    <source>
        <dbReference type="ARBA" id="ARBA00023284"/>
    </source>
</evidence>
<organism evidence="10 11">
    <name type="scientific">Candidatus Mailhella merdigallinarum</name>
    <dbReference type="NCBI Taxonomy" id="2838658"/>
    <lineage>
        <taxon>Bacteria</taxon>
        <taxon>Pseudomonadati</taxon>
        <taxon>Thermodesulfobacteriota</taxon>
        <taxon>Desulfovibrionia</taxon>
        <taxon>Desulfovibrionales</taxon>
        <taxon>Desulfovibrionaceae</taxon>
        <taxon>Mailhella</taxon>
    </lineage>
</organism>
<dbReference type="PROSITE" id="PS00194">
    <property type="entry name" value="THIOREDOXIN_1"/>
    <property type="match status" value="1"/>
</dbReference>
<keyword evidence="3 8" id="KW-0812">Transmembrane</keyword>